<sequence>MQVCRDRSIRKCGPRDGPSRVDSAGWISSVISGSRSSSLTAFPSGRFAAKCTSICRRFQSGREVNAWSNDIYTQKVCAFELGDSKDPFAGATIASLRLRPVTSIPSTSPCSEAIETMRDKGFDQLPVSSPSQKLIGLHLNQTDASTAYRSRATNNADTSSMLGEAETAPDRSRSQQEAAIAAATSFSLRH</sequence>
<reference evidence="2" key="1">
    <citation type="journal article" date="2020" name="Stud. Mycol.">
        <title>101 Dothideomycetes genomes: a test case for predicting lifestyles and emergence of pathogens.</title>
        <authorList>
            <person name="Haridas S."/>
            <person name="Albert R."/>
            <person name="Binder M."/>
            <person name="Bloem J."/>
            <person name="Labutti K."/>
            <person name="Salamov A."/>
            <person name="Andreopoulos B."/>
            <person name="Baker S."/>
            <person name="Barry K."/>
            <person name="Bills G."/>
            <person name="Bluhm B."/>
            <person name="Cannon C."/>
            <person name="Castanera R."/>
            <person name="Culley D."/>
            <person name="Daum C."/>
            <person name="Ezra D."/>
            <person name="Gonzalez J."/>
            <person name="Henrissat B."/>
            <person name="Kuo A."/>
            <person name="Liang C."/>
            <person name="Lipzen A."/>
            <person name="Lutzoni F."/>
            <person name="Magnuson J."/>
            <person name="Mondo S."/>
            <person name="Nolan M."/>
            <person name="Ohm R."/>
            <person name="Pangilinan J."/>
            <person name="Park H.-J."/>
            <person name="Ramirez L."/>
            <person name="Alfaro M."/>
            <person name="Sun H."/>
            <person name="Tritt A."/>
            <person name="Yoshinaga Y."/>
            <person name="Zwiers L.-H."/>
            <person name="Turgeon B."/>
            <person name="Goodwin S."/>
            <person name="Spatafora J."/>
            <person name="Crous P."/>
            <person name="Grigoriev I."/>
        </authorList>
    </citation>
    <scope>NUCLEOTIDE SEQUENCE</scope>
    <source>
        <strain evidence="2">CBS 262.69</strain>
    </source>
</reference>
<protein>
    <submittedName>
        <fullName evidence="2">Uncharacterized protein</fullName>
    </submittedName>
</protein>
<keyword evidence="3" id="KW-1185">Reference proteome</keyword>
<accession>A0A6G1I1D9</accession>
<dbReference type="AlphaFoldDB" id="A0A6G1I1D9"/>
<dbReference type="Proteomes" id="UP000799640">
    <property type="component" value="Unassembled WGS sequence"/>
</dbReference>
<dbReference type="EMBL" id="ML996692">
    <property type="protein sequence ID" value="KAF2401887.1"/>
    <property type="molecule type" value="Genomic_DNA"/>
</dbReference>
<evidence type="ECO:0000256" key="1">
    <source>
        <dbReference type="SAM" id="MobiDB-lite"/>
    </source>
</evidence>
<feature type="compositionally biased region" description="Polar residues" evidence="1">
    <location>
        <begin position="152"/>
        <end position="161"/>
    </location>
</feature>
<dbReference type="SUPFAM" id="SSF54631">
    <property type="entry name" value="CBS-domain pair"/>
    <property type="match status" value="1"/>
</dbReference>
<evidence type="ECO:0000313" key="2">
    <source>
        <dbReference type="EMBL" id="KAF2401887.1"/>
    </source>
</evidence>
<evidence type="ECO:0000313" key="3">
    <source>
        <dbReference type="Proteomes" id="UP000799640"/>
    </source>
</evidence>
<dbReference type="Gene3D" id="3.10.580.10">
    <property type="entry name" value="CBS-domain"/>
    <property type="match status" value="1"/>
</dbReference>
<organism evidence="2 3">
    <name type="scientific">Trichodelitschia bisporula</name>
    <dbReference type="NCBI Taxonomy" id="703511"/>
    <lineage>
        <taxon>Eukaryota</taxon>
        <taxon>Fungi</taxon>
        <taxon>Dikarya</taxon>
        <taxon>Ascomycota</taxon>
        <taxon>Pezizomycotina</taxon>
        <taxon>Dothideomycetes</taxon>
        <taxon>Dothideomycetes incertae sedis</taxon>
        <taxon>Phaeotrichales</taxon>
        <taxon>Phaeotrichaceae</taxon>
        <taxon>Trichodelitschia</taxon>
    </lineage>
</organism>
<dbReference type="InterPro" id="IPR046342">
    <property type="entry name" value="CBS_dom_sf"/>
</dbReference>
<gene>
    <name evidence="2" type="ORF">EJ06DRAFT_520816</name>
</gene>
<feature type="region of interest" description="Disordered" evidence="1">
    <location>
        <begin position="152"/>
        <end position="174"/>
    </location>
</feature>
<proteinExistence type="predicted"/>
<name>A0A6G1I1D9_9PEZI</name>